<accession>A0A8E2JDT8</accession>
<feature type="transmembrane region" description="Helical" evidence="2">
    <location>
        <begin position="171"/>
        <end position="195"/>
    </location>
</feature>
<sequence length="377" mass="41783">MPDELAPLHKLTAEDRGSIIIISAYSWVFVTTIIAIIRFGFAINQKLKFKLDDLIFAIAALLAIANSVCYHVSVNSGLGRHISDLSPDDLALYYKVMFTGQYLGVAAMASAKAAVLLLSDRIAPQEPRNYYTVLLIIGIWALFSVLSVSFQCQLPDPWVYIPSKCSTHGNLQYPIIIGNQLTDALLATWILPTIWKLLMDKDKRIAVMVLFGTRIIVPFAAIGQMISVSQNLHVVDQTWASFAPSIWTQVVIHLSVICATLPRTNRFFASLQAGLISIRLTDFELNTSRKPSQTPDSEEPPLRLTPSSDTKTTTNAGSRQKKQRSGIDWRMYTSMGGSRDDENSASSLYSQGGAGPRREGAKRVEYVKKEPVMVRRG</sequence>
<keyword evidence="5" id="KW-1185">Reference proteome</keyword>
<keyword evidence="2" id="KW-1133">Transmembrane helix</keyword>
<dbReference type="Proteomes" id="UP000250266">
    <property type="component" value="Unassembled WGS sequence"/>
</dbReference>
<feature type="transmembrane region" description="Helical" evidence="2">
    <location>
        <begin position="20"/>
        <end position="41"/>
    </location>
</feature>
<proteinExistence type="predicted"/>
<feature type="transmembrane region" description="Helical" evidence="2">
    <location>
        <begin position="53"/>
        <end position="73"/>
    </location>
</feature>
<dbReference type="Pfam" id="PF20684">
    <property type="entry name" value="Fung_rhodopsin"/>
    <property type="match status" value="1"/>
</dbReference>
<evidence type="ECO:0000313" key="4">
    <source>
        <dbReference type="EMBL" id="OCK78965.1"/>
    </source>
</evidence>
<feature type="compositionally biased region" description="Polar residues" evidence="1">
    <location>
        <begin position="305"/>
        <end position="318"/>
    </location>
</feature>
<gene>
    <name evidence="4" type="ORF">K432DRAFT_355802</name>
</gene>
<evidence type="ECO:0000259" key="3">
    <source>
        <dbReference type="Pfam" id="PF20684"/>
    </source>
</evidence>
<feature type="transmembrane region" description="Helical" evidence="2">
    <location>
        <begin position="93"/>
        <end position="118"/>
    </location>
</feature>
<keyword evidence="2" id="KW-0472">Membrane</keyword>
<dbReference type="PANTHER" id="PTHR38794:SF3">
    <property type="entry name" value="INTEGRAL MEMBRANE PROTEIN"/>
    <property type="match status" value="1"/>
</dbReference>
<evidence type="ECO:0000313" key="5">
    <source>
        <dbReference type="Proteomes" id="UP000250266"/>
    </source>
</evidence>
<organism evidence="4 5">
    <name type="scientific">Lepidopterella palustris CBS 459.81</name>
    <dbReference type="NCBI Taxonomy" id="1314670"/>
    <lineage>
        <taxon>Eukaryota</taxon>
        <taxon>Fungi</taxon>
        <taxon>Dikarya</taxon>
        <taxon>Ascomycota</taxon>
        <taxon>Pezizomycotina</taxon>
        <taxon>Dothideomycetes</taxon>
        <taxon>Pleosporomycetidae</taxon>
        <taxon>Mytilinidiales</taxon>
        <taxon>Argynnaceae</taxon>
        <taxon>Lepidopterella</taxon>
    </lineage>
</organism>
<dbReference type="AlphaFoldDB" id="A0A8E2JDT8"/>
<feature type="transmembrane region" description="Helical" evidence="2">
    <location>
        <begin position="239"/>
        <end position="261"/>
    </location>
</feature>
<feature type="compositionally biased region" description="Basic and acidic residues" evidence="1">
    <location>
        <begin position="356"/>
        <end position="377"/>
    </location>
</feature>
<feature type="region of interest" description="Disordered" evidence="1">
    <location>
        <begin position="287"/>
        <end position="377"/>
    </location>
</feature>
<dbReference type="EMBL" id="KV745030">
    <property type="protein sequence ID" value="OCK78965.1"/>
    <property type="molecule type" value="Genomic_DNA"/>
</dbReference>
<name>A0A8E2JDT8_9PEZI</name>
<dbReference type="InterPro" id="IPR049326">
    <property type="entry name" value="Rhodopsin_dom_fungi"/>
</dbReference>
<dbReference type="OrthoDB" id="3918601at2759"/>
<dbReference type="PANTHER" id="PTHR38794">
    <property type="entry name" value="INTEGRAL MEMBRANE PROTEIN"/>
    <property type="match status" value="1"/>
</dbReference>
<feature type="domain" description="Rhodopsin" evidence="3">
    <location>
        <begin position="38"/>
        <end position="268"/>
    </location>
</feature>
<protein>
    <recommendedName>
        <fullName evidence="3">Rhodopsin domain-containing protein</fullName>
    </recommendedName>
</protein>
<evidence type="ECO:0000256" key="1">
    <source>
        <dbReference type="SAM" id="MobiDB-lite"/>
    </source>
</evidence>
<reference evidence="4 5" key="1">
    <citation type="journal article" date="2016" name="Nat. Commun.">
        <title>Ectomycorrhizal ecology is imprinted in the genome of the dominant symbiotic fungus Cenococcum geophilum.</title>
        <authorList>
            <consortium name="DOE Joint Genome Institute"/>
            <person name="Peter M."/>
            <person name="Kohler A."/>
            <person name="Ohm R.A."/>
            <person name="Kuo A."/>
            <person name="Krutzmann J."/>
            <person name="Morin E."/>
            <person name="Arend M."/>
            <person name="Barry K.W."/>
            <person name="Binder M."/>
            <person name="Choi C."/>
            <person name="Clum A."/>
            <person name="Copeland A."/>
            <person name="Grisel N."/>
            <person name="Haridas S."/>
            <person name="Kipfer T."/>
            <person name="LaButti K."/>
            <person name="Lindquist E."/>
            <person name="Lipzen A."/>
            <person name="Maire R."/>
            <person name="Meier B."/>
            <person name="Mihaltcheva S."/>
            <person name="Molinier V."/>
            <person name="Murat C."/>
            <person name="Poggeler S."/>
            <person name="Quandt C.A."/>
            <person name="Sperisen C."/>
            <person name="Tritt A."/>
            <person name="Tisserant E."/>
            <person name="Crous P.W."/>
            <person name="Henrissat B."/>
            <person name="Nehls U."/>
            <person name="Egli S."/>
            <person name="Spatafora J.W."/>
            <person name="Grigoriev I.V."/>
            <person name="Martin F.M."/>
        </authorList>
    </citation>
    <scope>NUCLEOTIDE SEQUENCE [LARGE SCALE GENOMIC DNA]</scope>
    <source>
        <strain evidence="4 5">CBS 459.81</strain>
    </source>
</reference>
<feature type="transmembrane region" description="Helical" evidence="2">
    <location>
        <begin position="207"/>
        <end position="227"/>
    </location>
</feature>
<feature type="transmembrane region" description="Helical" evidence="2">
    <location>
        <begin position="130"/>
        <end position="151"/>
    </location>
</feature>
<keyword evidence="2" id="KW-0812">Transmembrane</keyword>
<evidence type="ECO:0000256" key="2">
    <source>
        <dbReference type="SAM" id="Phobius"/>
    </source>
</evidence>